<dbReference type="InterPro" id="IPR036628">
    <property type="entry name" value="Clp_N_dom_sf"/>
</dbReference>
<reference evidence="5 6" key="1">
    <citation type="submission" date="2020-10" db="EMBL/GenBank/DDBJ databases">
        <title>Ca. Dormibacterota MAGs.</title>
        <authorList>
            <person name="Montgomery K."/>
        </authorList>
    </citation>
    <scope>NUCLEOTIDE SEQUENCE [LARGE SCALE GENOMIC DNA]</scope>
    <source>
        <strain evidence="5">SC8811_S16_3</strain>
    </source>
</reference>
<feature type="binding site" evidence="1">
    <location>
        <position position="305"/>
    </location>
    <ligand>
        <name>Zn(2+)</name>
        <dbReference type="ChEBI" id="CHEBI:29105"/>
    </ligand>
</feature>
<gene>
    <name evidence="5" type="ORF">JF888_11180</name>
</gene>
<comment type="similarity">
    <text evidence="1">Belongs to the ClpX chaperone family.</text>
</comment>
<protein>
    <recommendedName>
        <fullName evidence="7">Clp R domain-containing protein</fullName>
    </recommendedName>
</protein>
<feature type="domain" description="Clp R" evidence="4">
    <location>
        <begin position="101"/>
        <end position="244"/>
    </location>
</feature>
<comment type="caution">
    <text evidence="5">The sequence shown here is derived from an EMBL/GenBank/DDBJ whole genome shotgun (WGS) entry which is preliminary data.</text>
</comment>
<accession>A0A934KHQ1</accession>
<dbReference type="Proteomes" id="UP000620075">
    <property type="component" value="Unassembled WGS sequence"/>
</dbReference>
<dbReference type="GO" id="GO:0006457">
    <property type="term" value="P:protein folding"/>
    <property type="evidence" value="ECO:0007669"/>
    <property type="project" value="UniProtKB-UniRule"/>
</dbReference>
<evidence type="ECO:0000313" key="6">
    <source>
        <dbReference type="Proteomes" id="UP000620075"/>
    </source>
</evidence>
<sequence>MDPSDPTLQEALAARAQLLEVEELGVRRRVAYQQAIRRLHSSGASMREIAEALELSHQRVHQIVNGGEVMTTPTRKKRLLRRLVGRNRTGCEPTPGVPPPVDRFSSDAREALAFAQEEARDLNHDYLGTEHLLLGLIRAEHGLAARLLATVGADLALTRAAIERLMGKSLSGGTQRSRPETARLKKVLELSLREAKSHHSTHVRSEHLLLALASEGEGLGARLLAQVGAVHGTLASRLDRATLACSFCARGGLEVDHLIAGPGVFICEHCVSEAVRVDLASDDEAVPKPVGGMRVLPPTAPNATCSFCGKTHPQVDRLTAAAAFSQPIGDPRPEVAPAICNQCVTICREIRQEEQRG</sequence>
<feature type="domain" description="ClpX-type ZB" evidence="3">
    <location>
        <begin position="293"/>
        <end position="357"/>
    </location>
</feature>
<evidence type="ECO:0008006" key="7">
    <source>
        <dbReference type="Google" id="ProtNLM"/>
    </source>
</evidence>
<feature type="binding site" evidence="1">
    <location>
        <position position="267"/>
    </location>
    <ligand>
        <name>Zn(2+)</name>
        <dbReference type="ChEBI" id="CHEBI:29105"/>
    </ligand>
</feature>
<dbReference type="PROSITE" id="PS51903">
    <property type="entry name" value="CLP_R"/>
    <property type="match status" value="1"/>
</dbReference>
<proteinExistence type="inferred from homology"/>
<name>A0A934KHQ1_9BACT</name>
<feature type="domain" description="ClpX-type ZB" evidence="3">
    <location>
        <begin position="233"/>
        <end position="286"/>
    </location>
</feature>
<dbReference type="GO" id="GO:0051082">
    <property type="term" value="F:unfolded protein binding"/>
    <property type="evidence" value="ECO:0007669"/>
    <property type="project" value="UniProtKB-UniRule"/>
</dbReference>
<dbReference type="Gene3D" id="1.10.1780.10">
    <property type="entry name" value="Clp, N-terminal domain"/>
    <property type="match status" value="1"/>
</dbReference>
<evidence type="ECO:0000259" key="3">
    <source>
        <dbReference type="PROSITE" id="PS51902"/>
    </source>
</evidence>
<dbReference type="EMBL" id="JAEKNQ010000040">
    <property type="protein sequence ID" value="MBJ7603737.1"/>
    <property type="molecule type" value="Genomic_DNA"/>
</dbReference>
<dbReference type="AlphaFoldDB" id="A0A934KHQ1"/>
<evidence type="ECO:0000313" key="5">
    <source>
        <dbReference type="EMBL" id="MBJ7603737.1"/>
    </source>
</evidence>
<feature type="binding site" evidence="1">
    <location>
        <position position="245"/>
    </location>
    <ligand>
        <name>Zn(2+)</name>
        <dbReference type="ChEBI" id="CHEBI:29105"/>
    </ligand>
</feature>
<feature type="binding site" evidence="1">
    <location>
        <position position="343"/>
    </location>
    <ligand>
        <name>Zn(2+)</name>
        <dbReference type="ChEBI" id="CHEBI:29105"/>
    </ligand>
</feature>
<dbReference type="SUPFAM" id="SSF57716">
    <property type="entry name" value="Glucocorticoid receptor-like (DNA-binding domain)"/>
    <property type="match status" value="1"/>
</dbReference>
<dbReference type="InterPro" id="IPR059188">
    <property type="entry name" value="Znf_CLPX-like"/>
</dbReference>
<organism evidence="5 6">
    <name type="scientific">Candidatus Dormiibacter inghamiae</name>
    <dbReference type="NCBI Taxonomy" id="3127013"/>
    <lineage>
        <taxon>Bacteria</taxon>
        <taxon>Bacillati</taxon>
        <taxon>Candidatus Dormiibacterota</taxon>
        <taxon>Candidatus Dormibacteria</taxon>
        <taxon>Candidatus Dormibacterales</taxon>
        <taxon>Candidatus Dormibacteraceae</taxon>
        <taxon>Candidatus Dormiibacter</taxon>
    </lineage>
</organism>
<dbReference type="RefSeq" id="WP_338180238.1">
    <property type="nucleotide sequence ID" value="NZ_JAEKNQ010000040.1"/>
</dbReference>
<feature type="binding site" evidence="1">
    <location>
        <position position="248"/>
    </location>
    <ligand>
        <name>Zn(2+)</name>
        <dbReference type="ChEBI" id="CHEBI:29105"/>
    </ligand>
</feature>
<dbReference type="Gene3D" id="6.20.220.10">
    <property type="entry name" value="ClpX chaperone, C4-type zinc finger domain"/>
    <property type="match status" value="2"/>
</dbReference>
<dbReference type="GO" id="GO:0046983">
    <property type="term" value="F:protein dimerization activity"/>
    <property type="evidence" value="ECO:0007669"/>
    <property type="project" value="UniProtKB-UniRule"/>
</dbReference>
<dbReference type="GO" id="GO:0008270">
    <property type="term" value="F:zinc ion binding"/>
    <property type="evidence" value="ECO:0007669"/>
    <property type="project" value="UniProtKB-UniRule"/>
</dbReference>
<dbReference type="PROSITE" id="PS51902">
    <property type="entry name" value="CLPX_ZB"/>
    <property type="match status" value="2"/>
</dbReference>
<dbReference type="InterPro" id="IPR044217">
    <property type="entry name" value="CLPT1/2"/>
</dbReference>
<keyword evidence="1" id="KW-0143">Chaperone</keyword>
<dbReference type="PANTHER" id="PTHR47016">
    <property type="entry name" value="ATP-DEPENDENT CLP PROTEASE ATP-BINDING SUBUNIT CLPT1, CHLOROPLASTIC"/>
    <property type="match status" value="1"/>
</dbReference>
<feature type="binding site" evidence="1">
    <location>
        <position position="340"/>
    </location>
    <ligand>
        <name>Zn(2+)</name>
        <dbReference type="ChEBI" id="CHEBI:29105"/>
    </ligand>
</feature>
<keyword evidence="2" id="KW-0677">Repeat</keyword>
<keyword evidence="1" id="KW-0862">Zinc</keyword>
<dbReference type="PANTHER" id="PTHR47016:SF5">
    <property type="entry name" value="CLP DOMAIN SUPERFAMILY PROTEIN"/>
    <property type="match status" value="1"/>
</dbReference>
<keyword evidence="1" id="KW-0479">Metal-binding</keyword>
<dbReference type="InterPro" id="IPR010603">
    <property type="entry name" value="Znf_CppX_C4"/>
</dbReference>
<dbReference type="InterPro" id="IPR004176">
    <property type="entry name" value="Clp_R_N"/>
</dbReference>
<dbReference type="InterPro" id="IPR038366">
    <property type="entry name" value="Znf_CppX_C4_sf"/>
</dbReference>
<feature type="binding site" evidence="1">
    <location>
        <position position="270"/>
    </location>
    <ligand>
        <name>Zn(2+)</name>
        <dbReference type="ChEBI" id="CHEBI:29105"/>
    </ligand>
</feature>
<evidence type="ECO:0000259" key="4">
    <source>
        <dbReference type="PROSITE" id="PS51903"/>
    </source>
</evidence>
<dbReference type="SUPFAM" id="SSF81923">
    <property type="entry name" value="Double Clp-N motif"/>
    <property type="match status" value="1"/>
</dbReference>
<dbReference type="Pfam" id="PF06689">
    <property type="entry name" value="zf-C4_ClpX"/>
    <property type="match status" value="1"/>
</dbReference>
<dbReference type="Pfam" id="PF02861">
    <property type="entry name" value="Clp_N"/>
    <property type="match status" value="1"/>
</dbReference>
<evidence type="ECO:0000256" key="1">
    <source>
        <dbReference type="PROSITE-ProRule" id="PRU01250"/>
    </source>
</evidence>
<feature type="binding site" evidence="1">
    <location>
        <position position="308"/>
    </location>
    <ligand>
        <name>Zn(2+)</name>
        <dbReference type="ChEBI" id="CHEBI:29105"/>
    </ligand>
</feature>
<dbReference type="SMART" id="SM00994">
    <property type="entry name" value="zf-C4_ClpX"/>
    <property type="match status" value="2"/>
</dbReference>
<evidence type="ECO:0000256" key="2">
    <source>
        <dbReference type="PROSITE-ProRule" id="PRU01251"/>
    </source>
</evidence>